<evidence type="ECO:0000256" key="1">
    <source>
        <dbReference type="SAM" id="SignalP"/>
    </source>
</evidence>
<dbReference type="InterPro" id="IPR045702">
    <property type="entry name" value="DUF6060"/>
</dbReference>
<dbReference type="Pfam" id="PF19535">
    <property type="entry name" value="DUF6060"/>
    <property type="match status" value="1"/>
</dbReference>
<dbReference type="AlphaFoldDB" id="A0A8H4LQQ8"/>
<dbReference type="OrthoDB" id="5102799at2759"/>
<sequence>MKPFLSILLLWLLPALAVSLSKRTCHPFEPKGKKGKQGYVYYWDQVRVSESLNCTKEKAHEDGDGKGNCQFDRYRMGITVNSTVNESVSDVQTVLDAVRDAADPEELAVVDLNRTIVLPFTVPNTTIPKERIGYYTFTAKQRCWMGRLTACNDDDEDEAGSMVVACGWSFLGRWRNESSRQPDGIVTSVQSDEVKGMEDRPWPEYEDAVERAKKYTEEESGAVKHLSKSGVVPCLFWAVLGSWLLFM</sequence>
<comment type="caution">
    <text evidence="2">The sequence shown here is derived from an EMBL/GenBank/DDBJ whole genome shotgun (WGS) entry which is preliminary data.</text>
</comment>
<name>A0A8H4LQQ8_9HYPO</name>
<feature type="signal peptide" evidence="1">
    <location>
        <begin position="1"/>
        <end position="17"/>
    </location>
</feature>
<keyword evidence="1" id="KW-0732">Signal</keyword>
<evidence type="ECO:0008006" key="4">
    <source>
        <dbReference type="Google" id="ProtNLM"/>
    </source>
</evidence>
<evidence type="ECO:0000313" key="2">
    <source>
        <dbReference type="EMBL" id="KAF4472952.1"/>
    </source>
</evidence>
<keyword evidence="3" id="KW-1185">Reference proteome</keyword>
<feature type="chain" id="PRO_5034617357" description="Autophagy-related protein 27" evidence="1">
    <location>
        <begin position="18"/>
        <end position="247"/>
    </location>
</feature>
<dbReference type="Proteomes" id="UP000554235">
    <property type="component" value="Unassembled WGS sequence"/>
</dbReference>
<gene>
    <name evidence="2" type="ORF">FALBO_167</name>
</gene>
<reference evidence="2 3" key="1">
    <citation type="submission" date="2020-01" db="EMBL/GenBank/DDBJ databases">
        <title>Identification and distribution of gene clusters putatively required for synthesis of sphingolipid metabolism inhibitors in phylogenetically diverse species of the filamentous fungus Fusarium.</title>
        <authorList>
            <person name="Kim H.-S."/>
            <person name="Busman M."/>
            <person name="Brown D.W."/>
            <person name="Divon H."/>
            <person name="Uhlig S."/>
            <person name="Proctor R.H."/>
        </authorList>
    </citation>
    <scope>NUCLEOTIDE SEQUENCE [LARGE SCALE GENOMIC DNA]</scope>
    <source>
        <strain evidence="2 3">NRRL 20459</strain>
    </source>
</reference>
<dbReference type="EMBL" id="JAADYS010000017">
    <property type="protein sequence ID" value="KAF4472952.1"/>
    <property type="molecule type" value="Genomic_DNA"/>
</dbReference>
<accession>A0A8H4LQQ8</accession>
<protein>
    <recommendedName>
        <fullName evidence="4">Autophagy-related protein 27</fullName>
    </recommendedName>
</protein>
<organism evidence="2 3">
    <name type="scientific">Fusarium albosuccineum</name>
    <dbReference type="NCBI Taxonomy" id="1237068"/>
    <lineage>
        <taxon>Eukaryota</taxon>
        <taxon>Fungi</taxon>
        <taxon>Dikarya</taxon>
        <taxon>Ascomycota</taxon>
        <taxon>Pezizomycotina</taxon>
        <taxon>Sordariomycetes</taxon>
        <taxon>Hypocreomycetidae</taxon>
        <taxon>Hypocreales</taxon>
        <taxon>Nectriaceae</taxon>
        <taxon>Fusarium</taxon>
        <taxon>Fusarium decemcellulare species complex</taxon>
    </lineage>
</organism>
<evidence type="ECO:0000313" key="3">
    <source>
        <dbReference type="Proteomes" id="UP000554235"/>
    </source>
</evidence>
<proteinExistence type="predicted"/>